<dbReference type="PANTHER" id="PTHR22807">
    <property type="entry name" value="NOP2 YEAST -RELATED NOL1/NOP2/FMU SUN DOMAIN-CONTAINING"/>
    <property type="match status" value="1"/>
</dbReference>
<evidence type="ECO:0000256" key="10">
    <source>
        <dbReference type="ARBA" id="ARBA00022884"/>
    </source>
</evidence>
<dbReference type="InterPro" id="IPR049560">
    <property type="entry name" value="MeTrfase_RsmB-F_NOP2_cat"/>
</dbReference>
<name>A0ABT7L2F1_9BACI</name>
<evidence type="ECO:0000256" key="3">
    <source>
        <dbReference type="ARBA" id="ARBA00007494"/>
    </source>
</evidence>
<sequence length="450" mass="51140">MTKYLLRNTALDILIRVGEGGGFSHLLINQAIEKKGLSDRDEALLTEIVYGTIQRKLTIDYYLSHFIKGNKKLDSWVKWLLYMSIYQMTYLDKVPDHAIIHESVEIAKKRGHKGISSMVNGVLRSLQRKGLPLFEKVTDPVQRLGIETSHPFWLVKRWVDMYGFDVTEEMCKTNLHHKPISVRVQPMKISREDAIERLQDQGFEVEISNFSNQGLIITQGNVLRSNLFYDGYVTIQDQSSMLVAEMLQLQEEMTVLDACSAPGGKATHIAEKMSNKGVVFAYDLHEKKAKLVGKKALELDLSIINAKQADSRDLASYHEESSFDRILLDAPCSGLGVLRGKPDIKYSKSEQDIEKLASIQIELLESVSSLLKKDGKLLYSTCTVDKHENDNVIEKFLASHQDFEVDSSFFDGLPEIIKKNSIGISKWGVQLFPQEFDTDGFFLTRLKKKR</sequence>
<keyword evidence="8 14" id="KW-0808">Transferase</keyword>
<dbReference type="GO" id="GO:0008168">
    <property type="term" value="F:methyltransferase activity"/>
    <property type="evidence" value="ECO:0007669"/>
    <property type="project" value="UniProtKB-KW"/>
</dbReference>
<feature type="domain" description="SAM-dependent MTase RsmB/NOP-type" evidence="15">
    <location>
        <begin position="170"/>
        <end position="449"/>
    </location>
</feature>
<dbReference type="EC" id="2.1.1.176" evidence="4"/>
<dbReference type="PRINTS" id="PR02008">
    <property type="entry name" value="RCMTFAMILY"/>
</dbReference>
<comment type="similarity">
    <text evidence="3 14">Belongs to the class I-like SAM-binding methyltransferase superfamily. RsmB/NOP family.</text>
</comment>
<dbReference type="InterPro" id="IPR023267">
    <property type="entry name" value="RCMT"/>
</dbReference>
<evidence type="ECO:0000313" key="16">
    <source>
        <dbReference type="EMBL" id="MDL4840013.1"/>
    </source>
</evidence>
<evidence type="ECO:0000256" key="4">
    <source>
        <dbReference type="ARBA" id="ARBA00012140"/>
    </source>
</evidence>
<dbReference type="InterPro" id="IPR018314">
    <property type="entry name" value="RsmB/NOL1/NOP2-like_CS"/>
</dbReference>
<dbReference type="CDD" id="cd02440">
    <property type="entry name" value="AdoMet_MTases"/>
    <property type="match status" value="1"/>
</dbReference>
<feature type="binding site" evidence="14">
    <location>
        <position position="329"/>
    </location>
    <ligand>
        <name>S-adenosyl-L-methionine</name>
        <dbReference type="ChEBI" id="CHEBI:59789"/>
    </ligand>
</feature>
<dbReference type="Gene3D" id="3.40.50.150">
    <property type="entry name" value="Vaccinia Virus protein VP39"/>
    <property type="match status" value="1"/>
</dbReference>
<dbReference type="InterPro" id="IPR054728">
    <property type="entry name" value="RsmB-like_ferredoxin"/>
</dbReference>
<keyword evidence="6" id="KW-0698">rRNA processing</keyword>
<evidence type="ECO:0000256" key="13">
    <source>
        <dbReference type="ARBA" id="ARBA00047283"/>
    </source>
</evidence>
<evidence type="ECO:0000256" key="5">
    <source>
        <dbReference type="ARBA" id="ARBA00022490"/>
    </source>
</evidence>
<feature type="binding site" evidence="14">
    <location>
        <position position="283"/>
    </location>
    <ligand>
        <name>S-adenosyl-L-methionine</name>
        <dbReference type="ChEBI" id="CHEBI:59789"/>
    </ligand>
</feature>
<accession>A0ABT7L2F1</accession>
<dbReference type="GO" id="GO:0032259">
    <property type="term" value="P:methylation"/>
    <property type="evidence" value="ECO:0007669"/>
    <property type="project" value="UniProtKB-KW"/>
</dbReference>
<comment type="subcellular location">
    <subcellularLocation>
        <location evidence="2">Cytoplasm</location>
    </subcellularLocation>
</comment>
<dbReference type="EMBL" id="JASTZU010000021">
    <property type="protein sequence ID" value="MDL4840013.1"/>
    <property type="molecule type" value="Genomic_DNA"/>
</dbReference>
<feature type="binding site" evidence="14">
    <location>
        <begin position="259"/>
        <end position="265"/>
    </location>
    <ligand>
        <name>S-adenosyl-L-methionine</name>
        <dbReference type="ChEBI" id="CHEBI:59789"/>
    </ligand>
</feature>
<organism evidence="16 17">
    <name type="scientific">Aquibacillus rhizosphaerae</name>
    <dbReference type="NCBI Taxonomy" id="3051431"/>
    <lineage>
        <taxon>Bacteria</taxon>
        <taxon>Bacillati</taxon>
        <taxon>Bacillota</taxon>
        <taxon>Bacilli</taxon>
        <taxon>Bacillales</taxon>
        <taxon>Bacillaceae</taxon>
        <taxon>Aquibacillus</taxon>
    </lineage>
</organism>
<keyword evidence="7 14" id="KW-0489">Methyltransferase</keyword>
<evidence type="ECO:0000256" key="9">
    <source>
        <dbReference type="ARBA" id="ARBA00022691"/>
    </source>
</evidence>
<dbReference type="NCBIfam" id="TIGR00563">
    <property type="entry name" value="rsmB"/>
    <property type="match status" value="1"/>
</dbReference>
<keyword evidence="10 14" id="KW-0694">RNA-binding</keyword>
<dbReference type="Gene3D" id="3.30.70.1170">
    <property type="entry name" value="Sun protein, domain 3"/>
    <property type="match status" value="1"/>
</dbReference>
<dbReference type="Pfam" id="PF22458">
    <property type="entry name" value="RsmF-B_ferredox"/>
    <property type="match status" value="1"/>
</dbReference>
<gene>
    <name evidence="16" type="primary">rsmB</name>
    <name evidence="16" type="ORF">QQS35_06030</name>
</gene>
<dbReference type="SUPFAM" id="SSF53335">
    <property type="entry name" value="S-adenosyl-L-methionine-dependent methyltransferases"/>
    <property type="match status" value="1"/>
</dbReference>
<dbReference type="SUPFAM" id="SSF48013">
    <property type="entry name" value="NusB-like"/>
    <property type="match status" value="1"/>
</dbReference>
<evidence type="ECO:0000259" key="15">
    <source>
        <dbReference type="PROSITE" id="PS51686"/>
    </source>
</evidence>
<evidence type="ECO:0000256" key="2">
    <source>
        <dbReference type="ARBA" id="ARBA00004496"/>
    </source>
</evidence>
<dbReference type="Pfam" id="PF01189">
    <property type="entry name" value="Methyltr_RsmB-F"/>
    <property type="match status" value="1"/>
</dbReference>
<dbReference type="InterPro" id="IPR035926">
    <property type="entry name" value="NusB-like_sf"/>
</dbReference>
<keyword evidence="9 14" id="KW-0949">S-adenosyl-L-methionine</keyword>
<evidence type="ECO:0000256" key="7">
    <source>
        <dbReference type="ARBA" id="ARBA00022603"/>
    </source>
</evidence>
<reference evidence="16 17" key="1">
    <citation type="submission" date="2023-06" db="EMBL/GenBank/DDBJ databases">
        <title>Aquibacillus rhizosphaerae LR5S19.</title>
        <authorList>
            <person name="Sun J.-Q."/>
        </authorList>
    </citation>
    <scope>NUCLEOTIDE SEQUENCE [LARGE SCALE GENOMIC DNA]</scope>
    <source>
        <strain evidence="16 17">LR5S19</strain>
    </source>
</reference>
<dbReference type="Pfam" id="PF01029">
    <property type="entry name" value="NusB"/>
    <property type="match status" value="1"/>
</dbReference>
<proteinExistence type="inferred from homology"/>
<comment type="catalytic activity">
    <reaction evidence="13">
        <text>cytidine(967) in 16S rRNA + S-adenosyl-L-methionine = 5-methylcytidine(967) in 16S rRNA + S-adenosyl-L-homocysteine + H(+)</text>
        <dbReference type="Rhea" id="RHEA:42748"/>
        <dbReference type="Rhea" id="RHEA-COMP:10219"/>
        <dbReference type="Rhea" id="RHEA-COMP:10220"/>
        <dbReference type="ChEBI" id="CHEBI:15378"/>
        <dbReference type="ChEBI" id="CHEBI:57856"/>
        <dbReference type="ChEBI" id="CHEBI:59789"/>
        <dbReference type="ChEBI" id="CHEBI:74483"/>
        <dbReference type="ChEBI" id="CHEBI:82748"/>
        <dbReference type="EC" id="2.1.1.176"/>
    </reaction>
</comment>
<keyword evidence="17" id="KW-1185">Reference proteome</keyword>
<feature type="binding site" evidence="14">
    <location>
        <position position="310"/>
    </location>
    <ligand>
        <name>S-adenosyl-L-methionine</name>
        <dbReference type="ChEBI" id="CHEBI:59789"/>
    </ligand>
</feature>
<dbReference type="PROSITE" id="PS51686">
    <property type="entry name" value="SAM_MT_RSMB_NOP"/>
    <property type="match status" value="1"/>
</dbReference>
<dbReference type="NCBIfam" id="NF011494">
    <property type="entry name" value="PRK14902.1"/>
    <property type="match status" value="1"/>
</dbReference>
<keyword evidence="5" id="KW-0963">Cytoplasm</keyword>
<dbReference type="Gene3D" id="1.10.940.10">
    <property type="entry name" value="NusB-like"/>
    <property type="match status" value="1"/>
</dbReference>
<dbReference type="InterPro" id="IPR001678">
    <property type="entry name" value="MeTrfase_RsmB-F_NOP2_dom"/>
</dbReference>
<evidence type="ECO:0000256" key="11">
    <source>
        <dbReference type="ARBA" id="ARBA00030399"/>
    </source>
</evidence>
<dbReference type="InterPro" id="IPR029063">
    <property type="entry name" value="SAM-dependent_MTases_sf"/>
</dbReference>
<dbReference type="InterPro" id="IPR004573">
    <property type="entry name" value="rRNA_ssu_MeTfrase_B"/>
</dbReference>
<dbReference type="PROSITE" id="PS01153">
    <property type="entry name" value="NOL1_NOP2_SUN"/>
    <property type="match status" value="1"/>
</dbReference>
<evidence type="ECO:0000256" key="12">
    <source>
        <dbReference type="ARBA" id="ARBA00031088"/>
    </source>
</evidence>
<evidence type="ECO:0000256" key="6">
    <source>
        <dbReference type="ARBA" id="ARBA00022552"/>
    </source>
</evidence>
<evidence type="ECO:0000256" key="8">
    <source>
        <dbReference type="ARBA" id="ARBA00022679"/>
    </source>
</evidence>
<comment type="caution">
    <text evidence="16">The sequence shown here is derived from an EMBL/GenBank/DDBJ whole genome shotgun (WGS) entry which is preliminary data.</text>
</comment>
<protein>
    <recommendedName>
        <fullName evidence="4">16S rRNA (cytosine(967)-C(5))-methyltransferase</fullName>
        <ecNumber evidence="4">2.1.1.176</ecNumber>
    </recommendedName>
    <alternativeName>
        <fullName evidence="11">16S rRNA m5C967 methyltransferase</fullName>
    </alternativeName>
    <alternativeName>
        <fullName evidence="12">rRNA (cytosine-C(5)-)-methyltransferase RsmB</fullName>
    </alternativeName>
</protein>
<evidence type="ECO:0000256" key="1">
    <source>
        <dbReference type="ARBA" id="ARBA00002724"/>
    </source>
</evidence>
<dbReference type="Proteomes" id="UP001235343">
    <property type="component" value="Unassembled WGS sequence"/>
</dbReference>
<dbReference type="PANTHER" id="PTHR22807:SF53">
    <property type="entry name" value="RIBOSOMAL RNA SMALL SUBUNIT METHYLTRANSFERASE B-RELATED"/>
    <property type="match status" value="1"/>
</dbReference>
<feature type="active site" description="Nucleophile" evidence="14">
    <location>
        <position position="382"/>
    </location>
</feature>
<evidence type="ECO:0000313" key="17">
    <source>
        <dbReference type="Proteomes" id="UP001235343"/>
    </source>
</evidence>
<comment type="function">
    <text evidence="1">Specifically methylates the cytosine at position 967 (m5C967) of 16S rRNA.</text>
</comment>
<dbReference type="RefSeq" id="WP_285931013.1">
    <property type="nucleotide sequence ID" value="NZ_JASTZU010000021.1"/>
</dbReference>
<evidence type="ECO:0000256" key="14">
    <source>
        <dbReference type="PROSITE-ProRule" id="PRU01023"/>
    </source>
</evidence>
<dbReference type="InterPro" id="IPR006027">
    <property type="entry name" value="NusB_RsmB_TIM44"/>
</dbReference>